<accession>C8XT89</accession>
<dbReference type="SUPFAM" id="SSF48208">
    <property type="entry name" value="Six-hairpin glycosidases"/>
    <property type="match status" value="1"/>
</dbReference>
<dbReference type="Gene3D" id="2.60.420.10">
    <property type="entry name" value="Maltose phosphorylase, domain 3"/>
    <property type="match status" value="1"/>
</dbReference>
<dbReference type="Pfam" id="PF22422">
    <property type="entry name" value="MGH1-like_GH"/>
    <property type="match status" value="1"/>
</dbReference>
<organism evidence="2">
    <name type="scientific">uncultured bacterium RM57</name>
    <dbReference type="NCBI Taxonomy" id="561246"/>
    <lineage>
        <taxon>Bacteria</taxon>
        <taxon>environmental samples</taxon>
    </lineage>
</organism>
<dbReference type="InterPro" id="IPR012341">
    <property type="entry name" value="6hp_glycosidase-like_sf"/>
</dbReference>
<reference evidence="2" key="1">
    <citation type="journal article" date="2009" name="ACS Chem. Biol.">
        <title>Natural products from environmental DNA hosted in Ralstonia metallidurans.</title>
        <authorList>
            <person name="Craig J.W."/>
            <person name="Chang F.Y."/>
            <person name="Brady S.F."/>
        </authorList>
    </citation>
    <scope>NUCLEOTIDE SEQUENCE</scope>
</reference>
<dbReference type="InterPro" id="IPR008928">
    <property type="entry name" value="6-hairpin_glycosidase_sf"/>
</dbReference>
<evidence type="ECO:0000259" key="1">
    <source>
        <dbReference type="Pfam" id="PF22422"/>
    </source>
</evidence>
<dbReference type="GO" id="GO:0005975">
    <property type="term" value="P:carbohydrate metabolic process"/>
    <property type="evidence" value="ECO:0007669"/>
    <property type="project" value="InterPro"/>
</dbReference>
<dbReference type="InterPro" id="IPR054491">
    <property type="entry name" value="MGH1-like_GH"/>
</dbReference>
<feature type="domain" description="Mannosylglycerate hydrolase MGH1-like glycoside hydrolase" evidence="1">
    <location>
        <begin position="69"/>
        <end position="191"/>
    </location>
</feature>
<dbReference type="Gene3D" id="1.50.10.10">
    <property type="match status" value="1"/>
</dbReference>
<dbReference type="PANTHER" id="PTHR34987">
    <property type="entry name" value="C, PUTATIVE (AFU_ORTHOLOGUE AFUA_3G02880)-RELATED"/>
    <property type="match status" value="1"/>
</dbReference>
<sequence>MYVHVDITFAYLRTVARYVQSSGDMEFLRAHWSNVQAAYRYCVSLIDPATGLPTIPSDKEGANEQERMRDDLGLSSSWVAAAEGFAQMAETMRSPEAASATRAAEAAEAAMASSSWDASRHFWIGGHLSNGQALDEQRPHPLAVLAQHVFSDAQIQEILDHIASPDFQSDWGTRTLSASSQHFDPDSYGAGSVSALGSADVAASFWQYHRPLTAWQIWHRLLPWNTLDSEGHIHEVLAGDFYHPEKESVPEQTWSSAGYLSAAVQGMLGLSVHVSEHGVTFAPHLPAEWGQISVRHVRVGASTLRLRLSRDLQGITLEAVNEGDPVAFTFSPEIPLGASLKGASLAKDAGSATEVPARVDMHSQDEHATVVFQASTGATRCHITYEGGLQIEAPASRPAIGAGSRDMELSSVSLAGRTLTIEAFVNSQGPSALDLHTVWQPSRIEGGRGGHYTQRRIVIRF</sequence>
<evidence type="ECO:0000313" key="2">
    <source>
        <dbReference type="EMBL" id="ACI04482.1"/>
    </source>
</evidence>
<dbReference type="EMBL" id="FJ151552">
    <property type="protein sequence ID" value="ACI04482.1"/>
    <property type="molecule type" value="Genomic_DNA"/>
</dbReference>
<dbReference type="AlphaFoldDB" id="C8XT89"/>
<protein>
    <submittedName>
        <fullName evidence="2">Putative glycogen debranching enzyme-like protein</fullName>
    </submittedName>
</protein>
<name>C8XT89_9BACT</name>
<dbReference type="PANTHER" id="PTHR34987:SF6">
    <property type="entry name" value="ALPHA-L-RHAMNOSIDASE SIX-HAIRPIN GLYCOSIDASE DOMAIN-CONTAINING PROTEIN"/>
    <property type="match status" value="1"/>
</dbReference>
<proteinExistence type="predicted"/>